<reference evidence="2 3" key="1">
    <citation type="submission" date="2021-10" db="EMBL/GenBank/DDBJ databases">
        <title>Lutispora strain m25 sp. nov., a thermophilic, non-spore-forming bacterium isolated from a lab-scale methanogenic bioreactor digesting anaerobic sludge.</title>
        <authorList>
            <person name="El Houari A."/>
            <person name="Mcdonald J."/>
        </authorList>
    </citation>
    <scope>NUCLEOTIDE SEQUENCE [LARGE SCALE GENOMIC DNA]</scope>
    <source>
        <strain evidence="3">m25</strain>
    </source>
</reference>
<gene>
    <name evidence="2" type="ORF">LJD61_06390</name>
</gene>
<dbReference type="InterPro" id="IPR013422">
    <property type="entry name" value="CRISPR-assoc_prot_Cas5_N"/>
</dbReference>
<organism evidence="2 3">
    <name type="scientific">Lutispora saccharofermentans</name>
    <dbReference type="NCBI Taxonomy" id="3024236"/>
    <lineage>
        <taxon>Bacteria</taxon>
        <taxon>Bacillati</taxon>
        <taxon>Bacillota</taxon>
        <taxon>Clostridia</taxon>
        <taxon>Lutisporales</taxon>
        <taxon>Lutisporaceae</taxon>
        <taxon>Lutispora</taxon>
    </lineage>
</organism>
<evidence type="ECO:0000313" key="3">
    <source>
        <dbReference type="Proteomes" id="UP001651880"/>
    </source>
</evidence>
<dbReference type="Proteomes" id="UP001651880">
    <property type="component" value="Unassembled WGS sequence"/>
</dbReference>
<dbReference type="RefSeq" id="WP_255226698.1">
    <property type="nucleotide sequence ID" value="NZ_JAJEKE010000004.1"/>
</dbReference>
<name>A0ABT1ND49_9FIRM</name>
<protein>
    <submittedName>
        <fullName evidence="2">CRISPR-associated protein Cas5</fullName>
    </submittedName>
</protein>
<dbReference type="NCBIfam" id="TIGR02593">
    <property type="entry name" value="CRISPR_cas5"/>
    <property type="match status" value="1"/>
</dbReference>
<dbReference type="InterPro" id="IPR021124">
    <property type="entry name" value="CRISPR-assoc_prot_Cas5"/>
</dbReference>
<accession>A0ABT1ND49</accession>
<keyword evidence="1" id="KW-0051">Antiviral defense</keyword>
<proteinExistence type="predicted"/>
<dbReference type="CDD" id="cd09693">
    <property type="entry name" value="Cas5_I"/>
    <property type="match status" value="1"/>
</dbReference>
<dbReference type="EMBL" id="JAJEKE010000004">
    <property type="protein sequence ID" value="MCQ1529177.1"/>
    <property type="molecule type" value="Genomic_DNA"/>
</dbReference>
<dbReference type="Gene3D" id="3.30.70.2660">
    <property type="match status" value="1"/>
</dbReference>
<keyword evidence="3" id="KW-1185">Reference proteome</keyword>
<sequence length="240" mass="27383">MKGIIVSLYAMTASFRDPNTHLYQESILVPPPSTIVGIAGAALGLSFKDALAYFKDCRVSVGCILKNQGKGKDLWNYSKIKSKEVIKAILLREFLCDIDAYIFFACDDIKRIDELYNAFICPRYALTLGNSDELVKIKNVEKCDNISSSEHVEIRSTWIDGNYINNFELDWEKVKALPIKLTIKPPVVKNLPIDFSFNEKDERIATEFRKFTFLGEFHILKKPVTVYNFKDSKVPLFTFG</sequence>
<evidence type="ECO:0000256" key="1">
    <source>
        <dbReference type="ARBA" id="ARBA00023118"/>
    </source>
</evidence>
<comment type="caution">
    <text evidence="2">The sequence shown here is derived from an EMBL/GenBank/DDBJ whole genome shotgun (WGS) entry which is preliminary data.</text>
</comment>
<dbReference type="Pfam" id="PF09704">
    <property type="entry name" value="Cas_Cas5d"/>
    <property type="match status" value="1"/>
</dbReference>
<evidence type="ECO:0000313" key="2">
    <source>
        <dbReference type="EMBL" id="MCQ1529177.1"/>
    </source>
</evidence>